<name>M2QB27_ENTHI</name>
<dbReference type="Proteomes" id="UP000011755">
    <property type="component" value="Unassembled WGS sequence"/>
</dbReference>
<organism evidence="1 2">
    <name type="scientific">Entamoeba histolytica KU27</name>
    <dbReference type="NCBI Taxonomy" id="885311"/>
    <lineage>
        <taxon>Eukaryota</taxon>
        <taxon>Amoebozoa</taxon>
        <taxon>Evosea</taxon>
        <taxon>Archamoebae</taxon>
        <taxon>Mastigamoebida</taxon>
        <taxon>Entamoebidae</taxon>
        <taxon>Entamoeba</taxon>
    </lineage>
</organism>
<dbReference type="EMBL" id="KB444546">
    <property type="protein sequence ID" value="EMD46444.1"/>
    <property type="molecule type" value="Genomic_DNA"/>
</dbReference>
<dbReference type="AlphaFoldDB" id="M2QB27"/>
<evidence type="ECO:0000313" key="1">
    <source>
        <dbReference type="EMBL" id="EMD46444.1"/>
    </source>
</evidence>
<reference evidence="1 2" key="1">
    <citation type="submission" date="2013-02" db="EMBL/GenBank/DDBJ databases">
        <authorList>
            <person name="Hannick L."/>
            <person name="Zafar N."/>
            <person name="Lorenzi H."/>
            <person name="Ali I.A."/>
            <person name="Petri W.P."/>
            <person name="Caler E."/>
        </authorList>
    </citation>
    <scope>NUCLEOTIDE SEQUENCE [LARGE SCALE GENOMIC DNA]</scope>
    <source>
        <strain evidence="1 2">KU27</strain>
    </source>
</reference>
<dbReference type="VEuPathDB" id="AmoebaDB:EHI5A_136200"/>
<sequence>MVSAVAEHSTINEMTTQLVFSDMACDSLCDRFKLLFEILTPEQNEVMTNDMYVLANEYSFNLLFFNYEIFRYGYCNGYSVFERLRHEYTYIMAIIYKVRITGIQYLSQPVIDWLLLYIDDWCLRDGISVAWDVAEELYEMALNRERLEEENEEYVFHWECEDSSLTELDLNKP</sequence>
<gene>
    <name evidence="1" type="ORF">EHI5A_136200</name>
</gene>
<proteinExistence type="predicted"/>
<dbReference type="OrthoDB" id="33321at2759"/>
<accession>M2QB27</accession>
<protein>
    <submittedName>
        <fullName evidence="1">Uncharacterized protein</fullName>
    </submittedName>
</protein>
<evidence type="ECO:0000313" key="2">
    <source>
        <dbReference type="Proteomes" id="UP000011755"/>
    </source>
</evidence>